<dbReference type="PANTHER" id="PTHR34848">
    <property type="match status" value="1"/>
</dbReference>
<organism evidence="18 19">
    <name type="scientific">Paenibacillus vini</name>
    <dbReference type="NCBI Taxonomy" id="1476024"/>
    <lineage>
        <taxon>Bacteria</taxon>
        <taxon>Bacillati</taxon>
        <taxon>Bacillota</taxon>
        <taxon>Bacilli</taxon>
        <taxon>Bacillales</taxon>
        <taxon>Paenibacillaceae</taxon>
        <taxon>Paenibacillus</taxon>
    </lineage>
</organism>
<dbReference type="CDD" id="cd00544">
    <property type="entry name" value="CobU"/>
    <property type="match status" value="1"/>
</dbReference>
<comment type="caution">
    <text evidence="18">The sequence shown here is derived from an EMBL/GenBank/DDBJ whole genome shotgun (WGS) entry which is preliminary data.</text>
</comment>
<evidence type="ECO:0000256" key="8">
    <source>
        <dbReference type="ARBA" id="ARBA00012016"/>
    </source>
</evidence>
<dbReference type="EC" id="2.7.1.156" evidence="8"/>
<sequence>MIVTVTGGARSGKSAFAEKWCMKHGDSGLYVATAQAFDSEMRQRIAHHRLQREESGFQWSTLEEPLHVADLLEGTSGQRGIIPATAQTGEALAPVVLIDCLTLWLSNVMLMPEDGDTNGDGMASDHAVQKEMDRLVSAVASYSGQLVMVTNEVGSGIVPEYPLGRKYRDWAGILNRKMAEISDQVFLVTAGIAIELKSREYKL</sequence>
<keyword evidence="11" id="KW-0808">Transferase</keyword>
<evidence type="ECO:0000256" key="17">
    <source>
        <dbReference type="ARBA" id="ARBA00030571"/>
    </source>
</evidence>
<evidence type="ECO:0000256" key="2">
    <source>
        <dbReference type="ARBA" id="ARBA00000711"/>
    </source>
</evidence>
<accession>A0ABQ4MG04</accession>
<comment type="similarity">
    <text evidence="7">Belongs to the CobU/CobP family.</text>
</comment>
<keyword evidence="14" id="KW-0067">ATP-binding</keyword>
<evidence type="ECO:0000256" key="9">
    <source>
        <dbReference type="ARBA" id="ARBA00012523"/>
    </source>
</evidence>
<comment type="catalytic activity">
    <reaction evidence="2">
        <text>adenosylcob(III)inamide phosphate + GTP + H(+) = adenosylcob(III)inamide-GDP + diphosphate</text>
        <dbReference type="Rhea" id="RHEA:22712"/>
        <dbReference type="ChEBI" id="CHEBI:15378"/>
        <dbReference type="ChEBI" id="CHEBI:33019"/>
        <dbReference type="ChEBI" id="CHEBI:37565"/>
        <dbReference type="ChEBI" id="CHEBI:58502"/>
        <dbReference type="ChEBI" id="CHEBI:60487"/>
        <dbReference type="EC" id="2.7.7.62"/>
    </reaction>
</comment>
<dbReference type="Pfam" id="PF02283">
    <property type="entry name" value="CobU"/>
    <property type="match status" value="1"/>
</dbReference>
<dbReference type="EMBL" id="BOSL01000014">
    <property type="protein sequence ID" value="GIP54879.1"/>
    <property type="molecule type" value="Genomic_DNA"/>
</dbReference>
<evidence type="ECO:0000256" key="13">
    <source>
        <dbReference type="ARBA" id="ARBA00022777"/>
    </source>
</evidence>
<comment type="catalytic activity">
    <reaction evidence="3">
        <text>adenosylcob(III)inamide + GTP = adenosylcob(III)inamide phosphate + GDP + H(+)</text>
        <dbReference type="Rhea" id="RHEA:15765"/>
        <dbReference type="ChEBI" id="CHEBI:2480"/>
        <dbReference type="ChEBI" id="CHEBI:15378"/>
        <dbReference type="ChEBI" id="CHEBI:37565"/>
        <dbReference type="ChEBI" id="CHEBI:58189"/>
        <dbReference type="ChEBI" id="CHEBI:58502"/>
        <dbReference type="EC" id="2.7.1.156"/>
    </reaction>
</comment>
<proteinExistence type="inferred from homology"/>
<evidence type="ECO:0000256" key="11">
    <source>
        <dbReference type="ARBA" id="ARBA00022679"/>
    </source>
</evidence>
<dbReference type="SUPFAM" id="SSF52540">
    <property type="entry name" value="P-loop containing nucleoside triphosphate hydrolases"/>
    <property type="match status" value="1"/>
</dbReference>
<dbReference type="Proteomes" id="UP000679992">
    <property type="component" value="Unassembled WGS sequence"/>
</dbReference>
<evidence type="ECO:0000313" key="18">
    <source>
        <dbReference type="EMBL" id="GIP54879.1"/>
    </source>
</evidence>
<dbReference type="InterPro" id="IPR003203">
    <property type="entry name" value="CobU/CobP"/>
</dbReference>
<comment type="function">
    <text evidence="4">Catalyzes ATP-dependent phosphorylation of adenosylcobinamide and addition of GMP to adenosylcobinamide phosphate.</text>
</comment>
<dbReference type="NCBIfam" id="NF004469">
    <property type="entry name" value="PRK05800.1"/>
    <property type="match status" value="1"/>
</dbReference>
<evidence type="ECO:0000256" key="1">
    <source>
        <dbReference type="ARBA" id="ARBA00000312"/>
    </source>
</evidence>
<evidence type="ECO:0000313" key="19">
    <source>
        <dbReference type="Proteomes" id="UP000679992"/>
    </source>
</evidence>
<comment type="catalytic activity">
    <reaction evidence="1">
        <text>adenosylcob(III)inamide + ATP = adenosylcob(III)inamide phosphate + ADP + H(+)</text>
        <dbReference type="Rhea" id="RHEA:15769"/>
        <dbReference type="ChEBI" id="CHEBI:2480"/>
        <dbReference type="ChEBI" id="CHEBI:15378"/>
        <dbReference type="ChEBI" id="CHEBI:30616"/>
        <dbReference type="ChEBI" id="CHEBI:58502"/>
        <dbReference type="ChEBI" id="CHEBI:456216"/>
        <dbReference type="EC" id="2.7.1.156"/>
    </reaction>
</comment>
<keyword evidence="15" id="KW-0342">GTP-binding</keyword>
<dbReference type="PIRSF" id="PIRSF006135">
    <property type="entry name" value="CobU"/>
    <property type="match status" value="1"/>
</dbReference>
<evidence type="ECO:0000256" key="3">
    <source>
        <dbReference type="ARBA" id="ARBA00001522"/>
    </source>
</evidence>
<comment type="pathway">
    <text evidence="5">Cofactor biosynthesis; adenosylcobalamin biosynthesis; adenosylcobalamin from cob(II)yrinate a,c-diamide: step 6/7.</text>
</comment>
<dbReference type="EC" id="2.7.7.62" evidence="9"/>
<gene>
    <name evidence="18" type="ORF">J42TS3_39140</name>
</gene>
<evidence type="ECO:0000256" key="5">
    <source>
        <dbReference type="ARBA" id="ARBA00004692"/>
    </source>
</evidence>
<protein>
    <recommendedName>
        <fullName evidence="16">Adenosylcobinamide kinase</fullName>
        <ecNumber evidence="8">2.7.1.156</ecNumber>
        <ecNumber evidence="9">2.7.7.62</ecNumber>
    </recommendedName>
    <alternativeName>
        <fullName evidence="17">Adenosylcobinamide-phosphate guanylyltransferase</fullName>
    </alternativeName>
</protein>
<dbReference type="PANTHER" id="PTHR34848:SF1">
    <property type="entry name" value="BIFUNCTIONAL ADENOSYLCOBALAMIN BIOSYNTHESIS PROTEIN COBU"/>
    <property type="match status" value="1"/>
</dbReference>
<keyword evidence="12" id="KW-0547">Nucleotide-binding</keyword>
<evidence type="ECO:0000256" key="6">
    <source>
        <dbReference type="ARBA" id="ARBA00005159"/>
    </source>
</evidence>
<evidence type="ECO:0000256" key="14">
    <source>
        <dbReference type="ARBA" id="ARBA00022840"/>
    </source>
</evidence>
<evidence type="ECO:0000256" key="4">
    <source>
        <dbReference type="ARBA" id="ARBA00003889"/>
    </source>
</evidence>
<evidence type="ECO:0000256" key="16">
    <source>
        <dbReference type="ARBA" id="ARBA00029570"/>
    </source>
</evidence>
<dbReference type="InterPro" id="IPR027417">
    <property type="entry name" value="P-loop_NTPase"/>
</dbReference>
<name>A0ABQ4MG04_9BACL</name>
<dbReference type="RefSeq" id="WP_213656034.1">
    <property type="nucleotide sequence ID" value="NZ_BOSL01000014.1"/>
</dbReference>
<keyword evidence="13 18" id="KW-0418">Kinase</keyword>
<reference evidence="18 19" key="1">
    <citation type="submission" date="2021-03" db="EMBL/GenBank/DDBJ databases">
        <title>Antimicrobial resistance genes in bacteria isolated from Japanese honey, and their potential for conferring macrolide and lincosamide resistance in the American foulbrood pathogen Paenibacillus larvae.</title>
        <authorList>
            <person name="Okamoto M."/>
            <person name="Kumagai M."/>
            <person name="Kanamori H."/>
            <person name="Takamatsu D."/>
        </authorList>
    </citation>
    <scope>NUCLEOTIDE SEQUENCE [LARGE SCALE GENOMIC DNA]</scope>
    <source>
        <strain evidence="18 19">J42TS3</strain>
    </source>
</reference>
<dbReference type="Gene3D" id="3.40.50.300">
    <property type="entry name" value="P-loop containing nucleotide triphosphate hydrolases"/>
    <property type="match status" value="1"/>
</dbReference>
<evidence type="ECO:0000256" key="10">
    <source>
        <dbReference type="ARBA" id="ARBA00022573"/>
    </source>
</evidence>
<evidence type="ECO:0000256" key="12">
    <source>
        <dbReference type="ARBA" id="ARBA00022741"/>
    </source>
</evidence>
<keyword evidence="19" id="KW-1185">Reference proteome</keyword>
<evidence type="ECO:0000256" key="7">
    <source>
        <dbReference type="ARBA" id="ARBA00007490"/>
    </source>
</evidence>
<keyword evidence="10" id="KW-0169">Cobalamin biosynthesis</keyword>
<evidence type="ECO:0000256" key="15">
    <source>
        <dbReference type="ARBA" id="ARBA00023134"/>
    </source>
</evidence>
<comment type="pathway">
    <text evidence="6">Cofactor biosynthesis; adenosylcobalamin biosynthesis; adenosylcobalamin from cob(II)yrinate a,c-diamide: step 5/7.</text>
</comment>
<dbReference type="GO" id="GO:0016301">
    <property type="term" value="F:kinase activity"/>
    <property type="evidence" value="ECO:0007669"/>
    <property type="project" value="UniProtKB-KW"/>
</dbReference>